<gene>
    <name evidence="3" type="ORF">GCM10009654_49860</name>
</gene>
<dbReference type="InterPro" id="IPR036661">
    <property type="entry name" value="Luciferase-like_sf"/>
</dbReference>
<protein>
    <submittedName>
        <fullName evidence="3">LLM class F420-dependent oxidoreductase</fullName>
    </submittedName>
</protein>
<sequence length="340" mass="34985">MRLAVNLTHQGASELARAAERLGYAAALAPEGYRSDAASLLGLVAGQTRRMALISGVMQIPARPPGLAALTAATLDSLSGGRFGLGLGVSNPDVAAGWYGAGSDRPLERTREYVEIVRRALAGGPVEYEGRHYRVGGPAPVHLLTEGFRPDLPVYLAAVGPRNLRLAGEIADGWIGVFTSPDAVADAVEAIGEGRKRAGKDLAGFDVLPSLPTAVGPDPATAADQLRGQYVYLLGIGDAERNIYCAMARRMGYGDAADELRARLAAGDRAGAAAALPLDLIDRTALIGPVPRIAARLAEYAAVGVTTLGVMVSAAAATVEGRLAILEDCAAALEQSGVAG</sequence>
<accession>A0ABN1V026</accession>
<dbReference type="Pfam" id="PF00296">
    <property type="entry name" value="Bac_luciferase"/>
    <property type="match status" value="1"/>
</dbReference>
<dbReference type="Gene3D" id="3.20.20.30">
    <property type="entry name" value="Luciferase-like domain"/>
    <property type="match status" value="1"/>
</dbReference>
<evidence type="ECO:0000259" key="2">
    <source>
        <dbReference type="Pfam" id="PF00296"/>
    </source>
</evidence>
<evidence type="ECO:0000256" key="1">
    <source>
        <dbReference type="ARBA" id="ARBA00023002"/>
    </source>
</evidence>
<proteinExistence type="predicted"/>
<dbReference type="SUPFAM" id="SSF51679">
    <property type="entry name" value="Bacterial luciferase-like"/>
    <property type="match status" value="1"/>
</dbReference>
<dbReference type="InterPro" id="IPR011251">
    <property type="entry name" value="Luciferase-like_dom"/>
</dbReference>
<dbReference type="Proteomes" id="UP001501371">
    <property type="component" value="Unassembled WGS sequence"/>
</dbReference>
<name>A0ABN1V026_9ACTN</name>
<feature type="domain" description="Luciferase-like" evidence="2">
    <location>
        <begin position="12"/>
        <end position="306"/>
    </location>
</feature>
<keyword evidence="1" id="KW-0560">Oxidoreductase</keyword>
<dbReference type="PANTHER" id="PTHR43244:SF1">
    <property type="entry name" value="5,10-METHYLENETETRAHYDROMETHANOPTERIN REDUCTASE"/>
    <property type="match status" value="1"/>
</dbReference>
<dbReference type="RefSeq" id="WP_344280899.1">
    <property type="nucleotide sequence ID" value="NZ_BAAAKV010000050.1"/>
</dbReference>
<evidence type="ECO:0000313" key="3">
    <source>
        <dbReference type="EMBL" id="GAA1186320.1"/>
    </source>
</evidence>
<organism evidence="3 4">
    <name type="scientific">Streptomyces hebeiensis</name>
    <dbReference type="NCBI Taxonomy" id="229486"/>
    <lineage>
        <taxon>Bacteria</taxon>
        <taxon>Bacillati</taxon>
        <taxon>Actinomycetota</taxon>
        <taxon>Actinomycetes</taxon>
        <taxon>Kitasatosporales</taxon>
        <taxon>Streptomycetaceae</taxon>
        <taxon>Streptomyces</taxon>
    </lineage>
</organism>
<dbReference type="CDD" id="cd01097">
    <property type="entry name" value="Tetrahydromethanopterin_reductase"/>
    <property type="match status" value="1"/>
</dbReference>
<dbReference type="InterPro" id="IPR050564">
    <property type="entry name" value="F420-G6PD/mer"/>
</dbReference>
<reference evidence="3 4" key="1">
    <citation type="journal article" date="2019" name="Int. J. Syst. Evol. Microbiol.">
        <title>The Global Catalogue of Microorganisms (GCM) 10K type strain sequencing project: providing services to taxonomists for standard genome sequencing and annotation.</title>
        <authorList>
            <consortium name="The Broad Institute Genomics Platform"/>
            <consortium name="The Broad Institute Genome Sequencing Center for Infectious Disease"/>
            <person name="Wu L."/>
            <person name="Ma J."/>
        </authorList>
    </citation>
    <scope>NUCLEOTIDE SEQUENCE [LARGE SCALE GENOMIC DNA]</scope>
    <source>
        <strain evidence="3 4">JCM 12696</strain>
    </source>
</reference>
<dbReference type="PANTHER" id="PTHR43244">
    <property type="match status" value="1"/>
</dbReference>
<comment type="caution">
    <text evidence="3">The sequence shown here is derived from an EMBL/GenBank/DDBJ whole genome shotgun (WGS) entry which is preliminary data.</text>
</comment>
<keyword evidence="4" id="KW-1185">Reference proteome</keyword>
<evidence type="ECO:0000313" key="4">
    <source>
        <dbReference type="Proteomes" id="UP001501371"/>
    </source>
</evidence>
<dbReference type="EMBL" id="BAAAKV010000050">
    <property type="protein sequence ID" value="GAA1186320.1"/>
    <property type="molecule type" value="Genomic_DNA"/>
</dbReference>